<dbReference type="STRING" id="1428644.BIV57_04025"/>
<evidence type="ECO:0000313" key="3">
    <source>
        <dbReference type="EMBL" id="OIV38784.1"/>
    </source>
</evidence>
<dbReference type="Pfam" id="PF13796">
    <property type="entry name" value="Sensor"/>
    <property type="match status" value="1"/>
</dbReference>
<proteinExistence type="predicted"/>
<protein>
    <recommendedName>
        <fullName evidence="2">Putative sensor domain-containing protein</fullName>
    </recommendedName>
</protein>
<feature type="domain" description="Putative sensor" evidence="2">
    <location>
        <begin position="21"/>
        <end position="211"/>
    </location>
</feature>
<evidence type="ECO:0000313" key="4">
    <source>
        <dbReference type="Proteomes" id="UP000243342"/>
    </source>
</evidence>
<keyword evidence="4" id="KW-1185">Reference proteome</keyword>
<feature type="transmembrane region" description="Helical" evidence="1">
    <location>
        <begin position="171"/>
        <end position="191"/>
    </location>
</feature>
<feature type="transmembrane region" description="Helical" evidence="1">
    <location>
        <begin position="111"/>
        <end position="140"/>
    </location>
</feature>
<comment type="caution">
    <text evidence="3">The sequence shown here is derived from an EMBL/GenBank/DDBJ whole genome shotgun (WGS) entry which is preliminary data.</text>
</comment>
<dbReference type="Proteomes" id="UP000243342">
    <property type="component" value="Unassembled WGS sequence"/>
</dbReference>
<reference evidence="3 4" key="1">
    <citation type="submission" date="2016-10" db="EMBL/GenBank/DDBJ databases">
        <title>Genome sequence of Streptomyces gilvigriseus MUSC 26.</title>
        <authorList>
            <person name="Lee L.-H."/>
            <person name="Ser H.-L."/>
        </authorList>
    </citation>
    <scope>NUCLEOTIDE SEQUENCE [LARGE SCALE GENOMIC DNA]</scope>
    <source>
        <strain evidence="3 4">MUSC 26</strain>
    </source>
</reference>
<gene>
    <name evidence="3" type="ORF">BIV57_04025</name>
</gene>
<dbReference type="EMBL" id="MLCF01000012">
    <property type="protein sequence ID" value="OIV38784.1"/>
    <property type="molecule type" value="Genomic_DNA"/>
</dbReference>
<dbReference type="OrthoDB" id="3869178at2"/>
<keyword evidence="1" id="KW-0812">Transmembrane</keyword>
<feature type="transmembrane region" description="Helical" evidence="1">
    <location>
        <begin position="31"/>
        <end position="59"/>
    </location>
</feature>
<organism evidence="3 4">
    <name type="scientific">Mangrovactinospora gilvigrisea</name>
    <dbReference type="NCBI Taxonomy" id="1428644"/>
    <lineage>
        <taxon>Bacteria</taxon>
        <taxon>Bacillati</taxon>
        <taxon>Actinomycetota</taxon>
        <taxon>Actinomycetes</taxon>
        <taxon>Kitasatosporales</taxon>
        <taxon>Streptomycetaceae</taxon>
        <taxon>Mangrovactinospora</taxon>
    </lineage>
</organism>
<evidence type="ECO:0000256" key="1">
    <source>
        <dbReference type="SAM" id="Phobius"/>
    </source>
</evidence>
<dbReference type="InterPro" id="IPR025828">
    <property type="entry name" value="Put_sensor_dom"/>
</dbReference>
<accession>A0A1J7CB90</accession>
<name>A0A1J7CB90_9ACTN</name>
<dbReference type="AlphaFoldDB" id="A0A1J7CB90"/>
<evidence type="ECO:0000259" key="2">
    <source>
        <dbReference type="Pfam" id="PF13796"/>
    </source>
</evidence>
<keyword evidence="1" id="KW-0472">Membrane</keyword>
<keyword evidence="1" id="KW-1133">Transmembrane helix</keyword>
<sequence>MVTMLRAPFSRQAWGAHAWAWSGLPVAIAMFAWSLVLVCVGAPLISTALGIPVLALLLTTARGLGAMERGRAAALLGPRAAVEAPEPLPDRSGGVWLRMWRRLGDPAGWKAVLYAVVSFPWSIVTFVMSATLLATGWALFTYPAWAWVYPRYTSDPGMQFYGFWTDHPENFYLTGVWVWATAAAGLVLVLVTPWVMRGLTAVDAALVRGLLGRRRG</sequence>